<name>G8R4D6_OWEHD</name>
<protein>
    <submittedName>
        <fullName evidence="2">Putative membrane protein</fullName>
    </submittedName>
</protein>
<dbReference type="Proteomes" id="UP000005631">
    <property type="component" value="Chromosome"/>
</dbReference>
<dbReference type="STRING" id="926562.Oweho_3285"/>
<dbReference type="RefSeq" id="WP_014203583.1">
    <property type="nucleotide sequence ID" value="NC_016599.1"/>
</dbReference>
<evidence type="ECO:0000256" key="1">
    <source>
        <dbReference type="SAM" id="Phobius"/>
    </source>
</evidence>
<organism evidence="2 3">
    <name type="scientific">Owenweeksia hongkongensis (strain DSM 17368 / CIP 108786 / JCM 12287 / NRRL B-23963 / UST20020801)</name>
    <dbReference type="NCBI Taxonomy" id="926562"/>
    <lineage>
        <taxon>Bacteria</taxon>
        <taxon>Pseudomonadati</taxon>
        <taxon>Bacteroidota</taxon>
        <taxon>Flavobacteriia</taxon>
        <taxon>Flavobacteriales</taxon>
        <taxon>Owenweeksiaceae</taxon>
        <taxon>Owenweeksia</taxon>
    </lineage>
</organism>
<keyword evidence="1" id="KW-0472">Membrane</keyword>
<dbReference type="AlphaFoldDB" id="G8R4D6"/>
<gene>
    <name evidence="2" type="ordered locus">Oweho_3285</name>
</gene>
<keyword evidence="1" id="KW-1133">Transmembrane helix</keyword>
<dbReference type="eggNOG" id="COG2426">
    <property type="taxonomic scope" value="Bacteria"/>
</dbReference>
<accession>G8R4D6</accession>
<proteinExistence type="predicted"/>
<feature type="transmembrane region" description="Helical" evidence="1">
    <location>
        <begin position="125"/>
        <end position="146"/>
    </location>
</feature>
<dbReference type="OrthoDB" id="360192at2"/>
<feature type="transmembrane region" description="Helical" evidence="1">
    <location>
        <begin position="90"/>
        <end position="113"/>
    </location>
</feature>
<dbReference type="InterPro" id="IPR009577">
    <property type="entry name" value="Sm_multidrug_ex"/>
</dbReference>
<dbReference type="KEGG" id="oho:Oweho_3285"/>
<keyword evidence="3" id="KW-1185">Reference proteome</keyword>
<evidence type="ECO:0000313" key="3">
    <source>
        <dbReference type="Proteomes" id="UP000005631"/>
    </source>
</evidence>
<sequence>MIAELVHTFLLSISPFGEARVGIPYGIVSGLNPFLVFVVGLGANLLVYPIFKFLLDNFDVKLWKYRPYKKQSVRMARRAKSGVGKSIKKYGFWGLMVFVMIPLPITGAYMGTIASHIFKIKRRKAFLAISLGVTISCTLMAAGTYLSKMGIELI</sequence>
<evidence type="ECO:0000313" key="2">
    <source>
        <dbReference type="EMBL" id="AEV34236.1"/>
    </source>
</evidence>
<dbReference type="HOGENOM" id="CLU_075669_1_0_10"/>
<dbReference type="EMBL" id="CP003156">
    <property type="protein sequence ID" value="AEV34236.1"/>
    <property type="molecule type" value="Genomic_DNA"/>
</dbReference>
<dbReference type="Pfam" id="PF06695">
    <property type="entry name" value="Sm_multidrug_ex"/>
    <property type="match status" value="1"/>
</dbReference>
<reference evidence="2 3" key="1">
    <citation type="journal article" date="2012" name="Stand. Genomic Sci.">
        <title>Genome sequence of the orange-pigmented seawater bacterium Owenweeksia hongkongensis type strain (UST20020801(T)).</title>
        <authorList>
            <person name="Riedel T."/>
            <person name="Held B."/>
            <person name="Nolan M."/>
            <person name="Lucas S."/>
            <person name="Lapidus A."/>
            <person name="Tice H."/>
            <person name="Del Rio T.G."/>
            <person name="Cheng J.F."/>
            <person name="Han C."/>
            <person name="Tapia R."/>
            <person name="Goodwin L.A."/>
            <person name="Pitluck S."/>
            <person name="Liolios K."/>
            <person name="Mavromatis K."/>
            <person name="Pagani I."/>
            <person name="Ivanova N."/>
            <person name="Mikhailova N."/>
            <person name="Pati A."/>
            <person name="Chen A."/>
            <person name="Palaniappan K."/>
            <person name="Rohde M."/>
            <person name="Tindall B.J."/>
            <person name="Detter J.C."/>
            <person name="Goker M."/>
            <person name="Woyke T."/>
            <person name="Bristow J."/>
            <person name="Eisen J.A."/>
            <person name="Markowitz V."/>
            <person name="Hugenholtz P."/>
            <person name="Klenk H.P."/>
            <person name="Kyrpides N.C."/>
        </authorList>
    </citation>
    <scope>NUCLEOTIDE SEQUENCE</scope>
    <source>
        <strain evidence="3">DSM 17368 / JCM 12287 / NRRL B-23963</strain>
    </source>
</reference>
<keyword evidence="1" id="KW-0812">Transmembrane</keyword>